<evidence type="ECO:0000256" key="8">
    <source>
        <dbReference type="ARBA" id="ARBA00022723"/>
    </source>
</evidence>
<comment type="cofactor">
    <cofactor evidence="3">
        <name>[4Fe-4S] cluster</name>
        <dbReference type="ChEBI" id="CHEBI:49883"/>
    </cofactor>
</comment>
<comment type="cofactor">
    <cofactor evidence="2">
        <name>pyridoxal 5'-phosphate</name>
        <dbReference type="ChEBI" id="CHEBI:597326"/>
    </cofactor>
</comment>
<dbReference type="InterPro" id="IPR003739">
    <property type="entry name" value="Lys_aminomutase/Glu_NH3_mut"/>
</dbReference>
<evidence type="ECO:0000259" key="14">
    <source>
        <dbReference type="PROSITE" id="PS51918"/>
    </source>
</evidence>
<dbReference type="SFLD" id="SFLDS00029">
    <property type="entry name" value="Radical_SAM"/>
    <property type="match status" value="1"/>
</dbReference>
<dbReference type="NCBIfam" id="TIGR03821">
    <property type="entry name" value="EFP_modif_epmB"/>
    <property type="match status" value="1"/>
</dbReference>
<evidence type="ECO:0000256" key="9">
    <source>
        <dbReference type="ARBA" id="ARBA00022898"/>
    </source>
</evidence>
<evidence type="ECO:0000256" key="1">
    <source>
        <dbReference type="ARBA" id="ARBA00001352"/>
    </source>
</evidence>
<accession>A0ABW4AXD9</accession>
<dbReference type="PANTHER" id="PTHR30538:SF1">
    <property type="entry name" value="L-LYSINE 2,3-AMINOMUTASE"/>
    <property type="match status" value="1"/>
</dbReference>
<feature type="domain" description="Radical SAM core" evidence="14">
    <location>
        <begin position="103"/>
        <end position="326"/>
    </location>
</feature>
<comment type="similarity">
    <text evidence="4">Belongs to the radical SAM superfamily. KamA family.</text>
</comment>
<sequence>MIPIQNDTESHWSMELTQAIRSPSELLTLLQLAPHQLPESNNAEEAFKMLVPRPFVARMEQGNPNDPLLRQVLADNIEMTPVSGYSKDPLDEGNHTPRKAIVHKYKHRVLVITTGTCAVNCRYCFRRHFPYSNNQLAQREWDHVIEYLEQHPEVNEVILSGGDPLMLKDSQLSKHVARLNALPQLKRLRIHSRLPVVIPSRVNHELLAWMASSPLDIVLVLHSNHGNEINQEIAAKVSQLKQVGVTVLNQGVLLKGVNDSVKAQVDLSERLFAAGILPYYMFTFDPIEGGAHFDISVTEAQKLMGQVAEILPGYLMPRLAKEIPGQPAKTVLAPSLSDH</sequence>
<dbReference type="PROSITE" id="PS51918">
    <property type="entry name" value="RADICAL_SAM"/>
    <property type="match status" value="1"/>
</dbReference>
<dbReference type="EMBL" id="JBHTMN010000003">
    <property type="protein sequence ID" value="MFD1381916.1"/>
    <property type="molecule type" value="Genomic_DNA"/>
</dbReference>
<dbReference type="Proteomes" id="UP001597059">
    <property type="component" value="Unassembled WGS sequence"/>
</dbReference>
<evidence type="ECO:0000256" key="3">
    <source>
        <dbReference type="ARBA" id="ARBA00001966"/>
    </source>
</evidence>
<keyword evidence="12" id="KW-0413">Isomerase</keyword>
<dbReference type="InterPro" id="IPR007197">
    <property type="entry name" value="rSAM"/>
</dbReference>
<dbReference type="SFLD" id="SFLDG01070">
    <property type="entry name" value="PLP-dependent"/>
    <property type="match status" value="1"/>
</dbReference>
<reference evidence="16" key="1">
    <citation type="journal article" date="2019" name="Int. J. Syst. Evol. Microbiol.">
        <title>The Global Catalogue of Microorganisms (GCM) 10K type strain sequencing project: providing services to taxonomists for standard genome sequencing and annotation.</title>
        <authorList>
            <consortium name="The Broad Institute Genomics Platform"/>
            <consortium name="The Broad Institute Genome Sequencing Center for Infectious Disease"/>
            <person name="Wu L."/>
            <person name="Ma J."/>
        </authorList>
    </citation>
    <scope>NUCLEOTIDE SEQUENCE [LARGE SCALE GENOMIC DNA]</scope>
    <source>
        <strain evidence="16">JCM 30774</strain>
    </source>
</reference>
<comment type="catalytic activity">
    <reaction evidence="1">
        <text>L-lysine = D-beta-lysine</text>
        <dbReference type="Rhea" id="RHEA:44148"/>
        <dbReference type="ChEBI" id="CHEBI:32551"/>
        <dbReference type="ChEBI" id="CHEBI:84138"/>
    </reaction>
</comment>
<evidence type="ECO:0000256" key="10">
    <source>
        <dbReference type="ARBA" id="ARBA00023004"/>
    </source>
</evidence>
<evidence type="ECO:0000313" key="16">
    <source>
        <dbReference type="Proteomes" id="UP001597059"/>
    </source>
</evidence>
<keyword evidence="7" id="KW-0949">S-adenosyl-L-methionine</keyword>
<evidence type="ECO:0000256" key="7">
    <source>
        <dbReference type="ARBA" id="ARBA00022691"/>
    </source>
</evidence>
<comment type="caution">
    <text evidence="15">The sequence shown here is derived from an EMBL/GenBank/DDBJ whole genome shotgun (WGS) entry which is preliminary data.</text>
</comment>
<evidence type="ECO:0000256" key="12">
    <source>
        <dbReference type="ARBA" id="ARBA00023235"/>
    </source>
</evidence>
<organism evidence="15 16">
    <name type="scientific">Rhodanobacter aciditrophus</name>
    <dbReference type="NCBI Taxonomy" id="1623218"/>
    <lineage>
        <taxon>Bacteria</taxon>
        <taxon>Pseudomonadati</taxon>
        <taxon>Pseudomonadota</taxon>
        <taxon>Gammaproteobacteria</taxon>
        <taxon>Lysobacterales</taxon>
        <taxon>Rhodanobacteraceae</taxon>
        <taxon>Rhodanobacter</taxon>
    </lineage>
</organism>
<evidence type="ECO:0000256" key="2">
    <source>
        <dbReference type="ARBA" id="ARBA00001933"/>
    </source>
</evidence>
<keyword evidence="8" id="KW-0479">Metal-binding</keyword>
<keyword evidence="9" id="KW-0663">Pyridoxal phosphate</keyword>
<name>A0ABW4AXD9_9GAMM</name>
<dbReference type="InterPro" id="IPR058240">
    <property type="entry name" value="rSAM_sf"/>
</dbReference>
<evidence type="ECO:0000256" key="13">
    <source>
        <dbReference type="ARBA" id="ARBA00030756"/>
    </source>
</evidence>
<evidence type="ECO:0000256" key="4">
    <source>
        <dbReference type="ARBA" id="ARBA00008703"/>
    </source>
</evidence>
<protein>
    <recommendedName>
        <fullName evidence="5">L-lysine 2,3-aminomutase</fullName>
    </recommendedName>
    <alternativeName>
        <fullName evidence="13">EF-P post-translational modification enzyme B</fullName>
    </alternativeName>
</protein>
<dbReference type="Pfam" id="PF04055">
    <property type="entry name" value="Radical_SAM"/>
    <property type="match status" value="1"/>
</dbReference>
<dbReference type="InterPro" id="IPR022462">
    <property type="entry name" value="EpmB"/>
</dbReference>
<dbReference type="Gene3D" id="3.20.20.70">
    <property type="entry name" value="Aldolase class I"/>
    <property type="match status" value="1"/>
</dbReference>
<keyword evidence="16" id="KW-1185">Reference proteome</keyword>
<keyword evidence="11" id="KW-0411">Iron-sulfur</keyword>
<keyword evidence="6" id="KW-0004">4Fe-4S</keyword>
<evidence type="ECO:0000256" key="11">
    <source>
        <dbReference type="ARBA" id="ARBA00023014"/>
    </source>
</evidence>
<evidence type="ECO:0000313" key="15">
    <source>
        <dbReference type="EMBL" id="MFD1381916.1"/>
    </source>
</evidence>
<dbReference type="InterPro" id="IPR013785">
    <property type="entry name" value="Aldolase_TIM"/>
</dbReference>
<gene>
    <name evidence="15" type="primary">epmB</name>
    <name evidence="15" type="ORF">ACFQ45_00955</name>
</gene>
<dbReference type="NCBIfam" id="TIGR00238">
    <property type="entry name" value="KamA family radical SAM protein"/>
    <property type="match status" value="1"/>
</dbReference>
<proteinExistence type="inferred from homology"/>
<dbReference type="PANTHER" id="PTHR30538">
    <property type="entry name" value="LYSINE 2,3-AMINOMUTASE-RELATED"/>
    <property type="match status" value="1"/>
</dbReference>
<evidence type="ECO:0000256" key="5">
    <source>
        <dbReference type="ARBA" id="ARBA00022363"/>
    </source>
</evidence>
<dbReference type="SFLD" id="SFLDF00314">
    <property type="entry name" value="L-lysine_2_3-aminomutase_(yjeK"/>
    <property type="match status" value="1"/>
</dbReference>
<dbReference type="RefSeq" id="WP_377364398.1">
    <property type="nucleotide sequence ID" value="NZ_JBHTMN010000003.1"/>
</dbReference>
<dbReference type="SUPFAM" id="SSF102114">
    <property type="entry name" value="Radical SAM enzymes"/>
    <property type="match status" value="1"/>
</dbReference>
<dbReference type="CDD" id="cd01335">
    <property type="entry name" value="Radical_SAM"/>
    <property type="match status" value="1"/>
</dbReference>
<keyword evidence="10" id="KW-0408">Iron</keyword>
<dbReference type="PIRSF" id="PIRSF004911">
    <property type="entry name" value="DUF160"/>
    <property type="match status" value="1"/>
</dbReference>
<evidence type="ECO:0000256" key="6">
    <source>
        <dbReference type="ARBA" id="ARBA00022485"/>
    </source>
</evidence>